<feature type="compositionally biased region" description="Low complexity" evidence="7">
    <location>
        <begin position="245"/>
        <end position="259"/>
    </location>
</feature>
<keyword evidence="10" id="KW-1185">Reference proteome</keyword>
<feature type="compositionally biased region" description="Polar residues" evidence="7">
    <location>
        <begin position="32"/>
        <end position="49"/>
    </location>
</feature>
<dbReference type="CDD" id="cd00202">
    <property type="entry name" value="ZnF_GATA"/>
    <property type="match status" value="3"/>
</dbReference>
<evidence type="ECO:0000256" key="7">
    <source>
        <dbReference type="SAM" id="MobiDB-lite"/>
    </source>
</evidence>
<feature type="compositionally biased region" description="Basic residues" evidence="7">
    <location>
        <begin position="71"/>
        <end position="83"/>
    </location>
</feature>
<feature type="compositionally biased region" description="Acidic residues" evidence="7">
    <location>
        <begin position="53"/>
        <end position="64"/>
    </location>
</feature>
<comment type="caution">
    <text evidence="9">The sequence shown here is derived from an EMBL/GenBank/DDBJ whole genome shotgun (WGS) entry which is preliminary data.</text>
</comment>
<reference evidence="9 10" key="1">
    <citation type="submission" date="2024-05" db="EMBL/GenBank/DDBJ databases">
        <title>A draft genome resource for the thread blight pathogen Marasmius tenuissimus strain MS-2.</title>
        <authorList>
            <person name="Yulfo-Soto G.E."/>
            <person name="Baruah I.K."/>
            <person name="Amoako-Attah I."/>
            <person name="Bukari Y."/>
            <person name="Meinhardt L.W."/>
            <person name="Bailey B.A."/>
            <person name="Cohen S.P."/>
        </authorList>
    </citation>
    <scope>NUCLEOTIDE SEQUENCE [LARGE SCALE GENOMIC DNA]</scope>
    <source>
        <strain evidence="9 10">MS-2</strain>
    </source>
</reference>
<keyword evidence="3" id="KW-0862">Zinc</keyword>
<dbReference type="PANTHER" id="PTHR47172:SF24">
    <property type="entry name" value="GATA ZINC FINGER DOMAIN-CONTAINING PROTEIN 14-RELATED"/>
    <property type="match status" value="1"/>
</dbReference>
<dbReference type="SMART" id="SM00401">
    <property type="entry name" value="ZnF_GATA"/>
    <property type="match status" value="3"/>
</dbReference>
<keyword evidence="2 6" id="KW-0863">Zinc-finger</keyword>
<evidence type="ECO:0000313" key="9">
    <source>
        <dbReference type="EMBL" id="KAL0066084.1"/>
    </source>
</evidence>
<feature type="domain" description="GATA-type" evidence="8">
    <location>
        <begin position="203"/>
        <end position="242"/>
    </location>
</feature>
<dbReference type="PANTHER" id="PTHR47172">
    <property type="entry name" value="OS01G0976800 PROTEIN"/>
    <property type="match status" value="1"/>
</dbReference>
<accession>A0ABR2ZZ68</accession>
<feature type="domain" description="GATA-type" evidence="8">
    <location>
        <begin position="95"/>
        <end position="124"/>
    </location>
</feature>
<evidence type="ECO:0000256" key="5">
    <source>
        <dbReference type="ARBA" id="ARBA00023163"/>
    </source>
</evidence>
<dbReference type="Gene3D" id="3.30.50.10">
    <property type="entry name" value="Erythroid Transcription Factor GATA-1, subunit A"/>
    <property type="match status" value="3"/>
</dbReference>
<dbReference type="InterPro" id="IPR000679">
    <property type="entry name" value="Znf_GATA"/>
</dbReference>
<feature type="domain" description="GATA-type" evidence="8">
    <location>
        <begin position="153"/>
        <end position="192"/>
    </location>
</feature>
<organism evidence="9 10">
    <name type="scientific">Marasmius tenuissimus</name>
    <dbReference type="NCBI Taxonomy" id="585030"/>
    <lineage>
        <taxon>Eukaryota</taxon>
        <taxon>Fungi</taxon>
        <taxon>Dikarya</taxon>
        <taxon>Basidiomycota</taxon>
        <taxon>Agaricomycotina</taxon>
        <taxon>Agaricomycetes</taxon>
        <taxon>Agaricomycetidae</taxon>
        <taxon>Agaricales</taxon>
        <taxon>Marasmiineae</taxon>
        <taxon>Marasmiaceae</taxon>
        <taxon>Marasmius</taxon>
    </lineage>
</organism>
<keyword evidence="5" id="KW-0804">Transcription</keyword>
<protein>
    <recommendedName>
        <fullName evidence="8">GATA-type domain-containing protein</fullName>
    </recommendedName>
</protein>
<feature type="compositionally biased region" description="Polar residues" evidence="7">
    <location>
        <begin position="12"/>
        <end position="21"/>
    </location>
</feature>
<dbReference type="PROSITE" id="PS00344">
    <property type="entry name" value="GATA_ZN_FINGER_1"/>
    <property type="match status" value="2"/>
</dbReference>
<evidence type="ECO:0000259" key="8">
    <source>
        <dbReference type="PROSITE" id="PS50114"/>
    </source>
</evidence>
<sequence length="360" mass="39334">METIPRRASRSFLKQSLSASSIAEPGSEHTSPRSSPSAGYPSHSHTPSHYDSDMADDIKEEESSYLEIPQYKRRNGSRGKKGRGPRDKPPGVLMCANCKATSSPEWRRGPSGNKDLCNACGLRYATSKKKGGYDFTRVMVKSIRESKASFTPTRAEKMCSNCMTTSSPEWRKGPTGEKDLCNACGLRFARKGNFVASSLDSATSPSSACVCCRTTSTPEWRRGPSGNKDLCNACGLRYARTGQLSSGSSSPVSSVPQSPSHDDSDSEPTPSEPRSITDLDHAQKRRLEQTLLTLFYCGGNIFPPQRLIHEWANQLHIQSSFVFSWVRREQEKIRLAVDTLASLEAAESPAASDSSSMDAS</sequence>
<dbReference type="Pfam" id="PF00320">
    <property type="entry name" value="GATA"/>
    <property type="match status" value="3"/>
</dbReference>
<feature type="region of interest" description="Disordered" evidence="7">
    <location>
        <begin position="1"/>
        <end position="91"/>
    </location>
</feature>
<evidence type="ECO:0000256" key="1">
    <source>
        <dbReference type="ARBA" id="ARBA00022723"/>
    </source>
</evidence>
<dbReference type="PROSITE" id="PS50114">
    <property type="entry name" value="GATA_ZN_FINGER_2"/>
    <property type="match status" value="3"/>
</dbReference>
<dbReference type="InterPro" id="IPR013088">
    <property type="entry name" value="Znf_NHR/GATA"/>
</dbReference>
<evidence type="ECO:0000256" key="6">
    <source>
        <dbReference type="PROSITE-ProRule" id="PRU00094"/>
    </source>
</evidence>
<dbReference type="SUPFAM" id="SSF57716">
    <property type="entry name" value="Glucocorticoid receptor-like (DNA-binding domain)"/>
    <property type="match status" value="3"/>
</dbReference>
<proteinExistence type="predicted"/>
<evidence type="ECO:0000256" key="2">
    <source>
        <dbReference type="ARBA" id="ARBA00022771"/>
    </source>
</evidence>
<evidence type="ECO:0000313" key="10">
    <source>
        <dbReference type="Proteomes" id="UP001437256"/>
    </source>
</evidence>
<feature type="region of interest" description="Disordered" evidence="7">
    <location>
        <begin position="243"/>
        <end position="280"/>
    </location>
</feature>
<keyword evidence="1" id="KW-0479">Metal-binding</keyword>
<evidence type="ECO:0000256" key="4">
    <source>
        <dbReference type="ARBA" id="ARBA00023015"/>
    </source>
</evidence>
<dbReference type="EMBL" id="JBBXMP010000039">
    <property type="protein sequence ID" value="KAL0066084.1"/>
    <property type="molecule type" value="Genomic_DNA"/>
</dbReference>
<dbReference type="Proteomes" id="UP001437256">
    <property type="component" value="Unassembled WGS sequence"/>
</dbReference>
<evidence type="ECO:0000256" key="3">
    <source>
        <dbReference type="ARBA" id="ARBA00022833"/>
    </source>
</evidence>
<name>A0ABR2ZZ68_9AGAR</name>
<keyword evidence="4" id="KW-0805">Transcription regulation</keyword>
<gene>
    <name evidence="9" type="ORF">AAF712_006915</name>
</gene>